<name>A0ABQ5RII0_9MICO</name>
<organism evidence="2 3">
    <name type="scientific">Brachybacterium conglomeratum</name>
    <dbReference type="NCBI Taxonomy" id="47846"/>
    <lineage>
        <taxon>Bacteria</taxon>
        <taxon>Bacillati</taxon>
        <taxon>Actinomycetota</taxon>
        <taxon>Actinomycetes</taxon>
        <taxon>Micrococcales</taxon>
        <taxon>Dermabacteraceae</taxon>
        <taxon>Brachybacterium</taxon>
    </lineage>
</organism>
<evidence type="ECO:0000313" key="3">
    <source>
        <dbReference type="Proteomes" id="UP001144451"/>
    </source>
</evidence>
<evidence type="ECO:0000313" key="2">
    <source>
        <dbReference type="EMBL" id="GLI31678.1"/>
    </source>
</evidence>
<reference evidence="2" key="1">
    <citation type="submission" date="2022-12" db="EMBL/GenBank/DDBJ databases">
        <title>Reference genome sequencing for broad-spectrum identification of bacterial and archaeal isolates by mass spectrometry.</title>
        <authorList>
            <person name="Sekiguchi Y."/>
            <person name="Tourlousse D.M."/>
        </authorList>
    </citation>
    <scope>NUCLEOTIDE SEQUENCE</scope>
    <source>
        <strain evidence="2">5-2</strain>
    </source>
</reference>
<proteinExistence type="predicted"/>
<evidence type="ECO:0000256" key="1">
    <source>
        <dbReference type="SAM" id="MobiDB-lite"/>
    </source>
</evidence>
<protein>
    <submittedName>
        <fullName evidence="2">Uncharacterized protein</fullName>
    </submittedName>
</protein>
<dbReference type="Proteomes" id="UP001144451">
    <property type="component" value="Unassembled WGS sequence"/>
</dbReference>
<accession>A0ABQ5RII0</accession>
<dbReference type="EMBL" id="BSDQ01000001">
    <property type="protein sequence ID" value="GLI31678.1"/>
    <property type="molecule type" value="Genomic_DNA"/>
</dbReference>
<feature type="compositionally biased region" description="Basic and acidic residues" evidence="1">
    <location>
        <begin position="55"/>
        <end position="68"/>
    </location>
</feature>
<feature type="region of interest" description="Disordered" evidence="1">
    <location>
        <begin position="1"/>
        <end position="88"/>
    </location>
</feature>
<gene>
    <name evidence="2" type="ORF">BCONGLO52_25190</name>
</gene>
<sequence>MIVMPGPSGPSARDGAVAGREAAAGPRLRSPPVPAEADCLVPPGRTAPPRPGAADGREVERAPVRRAPDAATGRLVDRGAPGRLLLMR</sequence>
<comment type="caution">
    <text evidence="2">The sequence shown here is derived from an EMBL/GenBank/DDBJ whole genome shotgun (WGS) entry which is preliminary data.</text>
</comment>
<keyword evidence="3" id="KW-1185">Reference proteome</keyword>